<comment type="caution">
    <text evidence="1">The sequence shown here is derived from an EMBL/GenBank/DDBJ whole genome shotgun (WGS) entry which is preliminary data.</text>
</comment>
<sequence length="49" mass="5657">MISPRNILLEKLESGINGLNYSAFQIEIGGKGTHFYKYLPNKQAFFFFL</sequence>
<reference evidence="1" key="1">
    <citation type="journal article" date="2012" name="PLoS ONE">
        <title>Gene sets for utilization of primary and secondary nutrition supplies in the distal gut of endangered iberian lynx.</title>
        <authorList>
            <person name="Alcaide M."/>
            <person name="Messina E."/>
            <person name="Richter M."/>
            <person name="Bargiela R."/>
            <person name="Peplies J."/>
            <person name="Huws S.A."/>
            <person name="Newbold C.J."/>
            <person name="Golyshin P.N."/>
            <person name="Simon M.A."/>
            <person name="Lopez G."/>
            <person name="Yakimov M.M."/>
            <person name="Ferrer M."/>
        </authorList>
    </citation>
    <scope>NUCLEOTIDE SEQUENCE</scope>
</reference>
<organism evidence="1">
    <name type="scientific">gut metagenome</name>
    <dbReference type="NCBI Taxonomy" id="749906"/>
    <lineage>
        <taxon>unclassified sequences</taxon>
        <taxon>metagenomes</taxon>
        <taxon>organismal metagenomes</taxon>
    </lineage>
</organism>
<name>J9FVC7_9ZZZZ</name>
<gene>
    <name evidence="1" type="ORF">EVA_12936</name>
</gene>
<dbReference type="AlphaFoldDB" id="J9FVC7"/>
<dbReference type="EMBL" id="AMCI01004028">
    <property type="protein sequence ID" value="EJW98956.1"/>
    <property type="molecule type" value="Genomic_DNA"/>
</dbReference>
<accession>J9FVC7</accession>
<proteinExistence type="predicted"/>
<evidence type="ECO:0000313" key="1">
    <source>
        <dbReference type="EMBL" id="EJW98956.1"/>
    </source>
</evidence>
<protein>
    <submittedName>
        <fullName evidence="1">Uncharacterized protein</fullName>
    </submittedName>
</protein>